<protein>
    <submittedName>
        <fullName evidence="1">Uncharacterized protein</fullName>
    </submittedName>
</protein>
<organism evidence="1 2">
    <name type="scientific">Araneus ventricosus</name>
    <name type="common">Orbweaver spider</name>
    <name type="synonym">Epeira ventricosa</name>
    <dbReference type="NCBI Taxonomy" id="182803"/>
    <lineage>
        <taxon>Eukaryota</taxon>
        <taxon>Metazoa</taxon>
        <taxon>Ecdysozoa</taxon>
        <taxon>Arthropoda</taxon>
        <taxon>Chelicerata</taxon>
        <taxon>Arachnida</taxon>
        <taxon>Araneae</taxon>
        <taxon>Araneomorphae</taxon>
        <taxon>Entelegynae</taxon>
        <taxon>Araneoidea</taxon>
        <taxon>Araneidae</taxon>
        <taxon>Araneus</taxon>
    </lineage>
</organism>
<dbReference type="AlphaFoldDB" id="A0A4Y2KJ94"/>
<comment type="caution">
    <text evidence="1">The sequence shown here is derived from an EMBL/GenBank/DDBJ whole genome shotgun (WGS) entry which is preliminary data.</text>
</comment>
<dbReference type="EMBL" id="BGPR01004677">
    <property type="protein sequence ID" value="GBN02119.1"/>
    <property type="molecule type" value="Genomic_DNA"/>
</dbReference>
<dbReference type="Proteomes" id="UP000499080">
    <property type="component" value="Unassembled WGS sequence"/>
</dbReference>
<accession>A0A4Y2KJ94</accession>
<name>A0A4Y2KJ94_ARAVE</name>
<proteinExistence type="predicted"/>
<keyword evidence="2" id="KW-1185">Reference proteome</keyword>
<reference evidence="1 2" key="1">
    <citation type="journal article" date="2019" name="Sci. Rep.">
        <title>Orb-weaving spider Araneus ventricosus genome elucidates the spidroin gene catalogue.</title>
        <authorList>
            <person name="Kono N."/>
            <person name="Nakamura H."/>
            <person name="Ohtoshi R."/>
            <person name="Moran D.A.P."/>
            <person name="Shinohara A."/>
            <person name="Yoshida Y."/>
            <person name="Fujiwara M."/>
            <person name="Mori M."/>
            <person name="Tomita M."/>
            <person name="Arakawa K."/>
        </authorList>
    </citation>
    <scope>NUCLEOTIDE SEQUENCE [LARGE SCALE GENOMIC DNA]</scope>
</reference>
<evidence type="ECO:0000313" key="2">
    <source>
        <dbReference type="Proteomes" id="UP000499080"/>
    </source>
</evidence>
<sequence length="113" mass="12736">MRKEKQKTPQAIGKTMDRLIVTKRKYFDGRKDNTTFKEKTGTKIYQRMRKEVGNMSICDILPTSYTLASGTSSDIAKCILKYLEDNDVGINELEAISCDGTETQDGKMVLSVT</sequence>
<gene>
    <name evidence="1" type="ORF">AVEN_191271_1</name>
</gene>
<evidence type="ECO:0000313" key="1">
    <source>
        <dbReference type="EMBL" id="GBN02119.1"/>
    </source>
</evidence>